<accession>A0A4C1YRV6</accession>
<dbReference type="Proteomes" id="UP000299102">
    <property type="component" value="Unassembled WGS sequence"/>
</dbReference>
<protein>
    <submittedName>
        <fullName evidence="1">Uncharacterized protein</fullName>
    </submittedName>
</protein>
<dbReference type="AlphaFoldDB" id="A0A4C1YRV6"/>
<evidence type="ECO:0000313" key="1">
    <source>
        <dbReference type="EMBL" id="GBP77910.1"/>
    </source>
</evidence>
<gene>
    <name evidence="1" type="ORF">EVAR_89563_1</name>
</gene>
<name>A0A4C1YRV6_EUMVA</name>
<keyword evidence="2" id="KW-1185">Reference proteome</keyword>
<sequence length="121" mass="13589">MVGGWDGRGPKLCVPKDQNCLSKSPDFAYLKDRAGSIIWLFGLQPRAPWIQGPPVHVVGCLAQKKRLIKTKWITFGARFRCRAVKSEHLREAAPQLAVRSTSNLRLRVVCFSADDLKLMVD</sequence>
<reference evidence="1 2" key="1">
    <citation type="journal article" date="2019" name="Commun. Biol.">
        <title>The bagworm genome reveals a unique fibroin gene that provides high tensile strength.</title>
        <authorList>
            <person name="Kono N."/>
            <person name="Nakamura H."/>
            <person name="Ohtoshi R."/>
            <person name="Tomita M."/>
            <person name="Numata K."/>
            <person name="Arakawa K."/>
        </authorList>
    </citation>
    <scope>NUCLEOTIDE SEQUENCE [LARGE SCALE GENOMIC DNA]</scope>
</reference>
<organism evidence="1 2">
    <name type="scientific">Eumeta variegata</name>
    <name type="common">Bagworm moth</name>
    <name type="synonym">Eumeta japonica</name>
    <dbReference type="NCBI Taxonomy" id="151549"/>
    <lineage>
        <taxon>Eukaryota</taxon>
        <taxon>Metazoa</taxon>
        <taxon>Ecdysozoa</taxon>
        <taxon>Arthropoda</taxon>
        <taxon>Hexapoda</taxon>
        <taxon>Insecta</taxon>
        <taxon>Pterygota</taxon>
        <taxon>Neoptera</taxon>
        <taxon>Endopterygota</taxon>
        <taxon>Lepidoptera</taxon>
        <taxon>Glossata</taxon>
        <taxon>Ditrysia</taxon>
        <taxon>Tineoidea</taxon>
        <taxon>Psychidae</taxon>
        <taxon>Oiketicinae</taxon>
        <taxon>Eumeta</taxon>
    </lineage>
</organism>
<dbReference type="EMBL" id="BGZK01001353">
    <property type="protein sequence ID" value="GBP77910.1"/>
    <property type="molecule type" value="Genomic_DNA"/>
</dbReference>
<evidence type="ECO:0000313" key="2">
    <source>
        <dbReference type="Proteomes" id="UP000299102"/>
    </source>
</evidence>
<proteinExistence type="predicted"/>
<comment type="caution">
    <text evidence="1">The sequence shown here is derived from an EMBL/GenBank/DDBJ whole genome shotgun (WGS) entry which is preliminary data.</text>
</comment>